<keyword evidence="1" id="KW-0732">Signal</keyword>
<proteinExistence type="predicted"/>
<feature type="signal peptide" evidence="1">
    <location>
        <begin position="1"/>
        <end position="22"/>
    </location>
</feature>
<evidence type="ECO:0000259" key="2">
    <source>
        <dbReference type="PROSITE" id="PS51390"/>
    </source>
</evidence>
<evidence type="ECO:0000313" key="3">
    <source>
        <dbReference type="EMBL" id="AGU01544.1"/>
    </source>
</evidence>
<reference evidence="3" key="1">
    <citation type="journal article" date="2013" name="Fish Shellfish Immunol.">
        <title>Differences in gene organization between type I and type II crustins in the morotoge shrimp, Pandalopsis japonica.</title>
        <authorList>
            <person name="Kim B."/>
            <person name="Kim M."/>
            <person name="Kim A.R."/>
            <person name="Yi M."/>
            <person name="Choi J.H."/>
            <person name="Park H."/>
            <person name="Park W."/>
            <person name="Kim H.W."/>
        </authorList>
    </citation>
    <scope>NUCLEOTIDE SEQUENCE</scope>
</reference>
<accession>T1W366</accession>
<gene>
    <name evidence="3" type="primary">crusIIb</name>
</gene>
<dbReference type="GO" id="GO:0005576">
    <property type="term" value="C:extracellular region"/>
    <property type="evidence" value="ECO:0007669"/>
    <property type="project" value="InterPro"/>
</dbReference>
<dbReference type="InterPro" id="IPR008197">
    <property type="entry name" value="WAP_dom"/>
</dbReference>
<dbReference type="EMBL" id="KC608998">
    <property type="protein sequence ID" value="AGU01544.1"/>
    <property type="molecule type" value="Genomic_DNA"/>
</dbReference>
<dbReference type="InterPro" id="IPR036645">
    <property type="entry name" value="Elafin-like_sf"/>
</dbReference>
<name>T1W366_PANJP</name>
<feature type="domain" description="WAP" evidence="2">
    <location>
        <begin position="122"/>
        <end position="175"/>
    </location>
</feature>
<dbReference type="SMART" id="SM00217">
    <property type="entry name" value="WAP"/>
    <property type="match status" value="1"/>
</dbReference>
<dbReference type="AlphaFoldDB" id="T1W366"/>
<dbReference type="PROSITE" id="PS51390">
    <property type="entry name" value="WAP"/>
    <property type="match status" value="1"/>
</dbReference>
<dbReference type="SUPFAM" id="SSF57256">
    <property type="entry name" value="Elafin-like"/>
    <property type="match status" value="1"/>
</dbReference>
<dbReference type="Gene3D" id="4.10.75.10">
    <property type="entry name" value="Elafin-like"/>
    <property type="match status" value="1"/>
</dbReference>
<feature type="chain" id="PRO_5004585444" evidence="1">
    <location>
        <begin position="23"/>
        <end position="178"/>
    </location>
</feature>
<dbReference type="GO" id="GO:0030414">
    <property type="term" value="F:peptidase inhibitor activity"/>
    <property type="evidence" value="ECO:0007669"/>
    <property type="project" value="InterPro"/>
</dbReference>
<organism evidence="3">
    <name type="scientific">Pandalus japonicus</name>
    <name type="common">Morotoge shrimp</name>
    <name type="synonym">Pandalopsis dispar var. japonica</name>
    <dbReference type="NCBI Taxonomy" id="666362"/>
    <lineage>
        <taxon>Eukaryota</taxon>
        <taxon>Metazoa</taxon>
        <taxon>Ecdysozoa</taxon>
        <taxon>Arthropoda</taxon>
        <taxon>Crustacea</taxon>
        <taxon>Multicrustacea</taxon>
        <taxon>Malacostraca</taxon>
        <taxon>Eumalacostraca</taxon>
        <taxon>Eucarida</taxon>
        <taxon>Decapoda</taxon>
        <taxon>Pleocyemata</taxon>
        <taxon>Caridea</taxon>
        <taxon>Pandaloidea</taxon>
        <taxon>Pandalidae</taxon>
        <taxon>Pandalus</taxon>
    </lineage>
</organism>
<protein>
    <submittedName>
        <fullName evidence="3">Antimicrobial peptide type 2 IIb</fullName>
    </submittedName>
</protein>
<evidence type="ECO:0000256" key="1">
    <source>
        <dbReference type="SAM" id="SignalP"/>
    </source>
</evidence>
<sequence>MFTKAFMSVAFMVCCSSIPTFAISNTGPFSVSNTPGVADAGVRPSVGASGGIGAGISNGIGIGGDIGGAFEGIGSGIGGIGGVGAIGNGLGGSSSGSCRYWCRTPEGPNYCCEGSRDHITFPTVKAGVCPPVRPQCPPIRNFGAPTICSNDSKCPGLEKCCFDTCLQHHTCKLPISYV</sequence>
<dbReference type="Pfam" id="PF00095">
    <property type="entry name" value="WAP"/>
    <property type="match status" value="1"/>
</dbReference>